<dbReference type="SUPFAM" id="SSF55261">
    <property type="entry name" value="GAD domain-like"/>
    <property type="match status" value="1"/>
</dbReference>
<proteinExistence type="inferred from homology"/>
<dbReference type="PRINTS" id="PR01042">
    <property type="entry name" value="TRNASYNTHASP"/>
</dbReference>
<dbReference type="Pfam" id="PF00152">
    <property type="entry name" value="tRNA-synt_2"/>
    <property type="match status" value="1"/>
</dbReference>
<dbReference type="InterPro" id="IPR004524">
    <property type="entry name" value="Asp-tRNA-ligase_1"/>
</dbReference>
<feature type="binding site" evidence="7">
    <location>
        <begin position="220"/>
        <end position="222"/>
    </location>
    <ligand>
        <name>ATP</name>
        <dbReference type="ChEBI" id="CHEBI:30616"/>
    </ligand>
</feature>
<dbReference type="HAMAP" id="MF_00044">
    <property type="entry name" value="Asp_tRNA_synth_type1"/>
    <property type="match status" value="1"/>
</dbReference>
<dbReference type="InterPro" id="IPR006195">
    <property type="entry name" value="aa-tRNA-synth_II"/>
</dbReference>
<keyword evidence="6 7" id="KW-0030">Aminoacyl-tRNA synthetase</keyword>
<dbReference type="PANTHER" id="PTHR22594:SF5">
    <property type="entry name" value="ASPARTATE--TRNA LIGASE, MITOCHONDRIAL"/>
    <property type="match status" value="1"/>
</dbReference>
<feature type="binding site" evidence="7">
    <location>
        <position position="229"/>
    </location>
    <ligand>
        <name>ATP</name>
        <dbReference type="ChEBI" id="CHEBI:30616"/>
    </ligand>
</feature>
<dbReference type="GO" id="GO:0003676">
    <property type="term" value="F:nucleic acid binding"/>
    <property type="evidence" value="ECO:0007669"/>
    <property type="project" value="InterPro"/>
</dbReference>
<dbReference type="PROSITE" id="PS50862">
    <property type="entry name" value="AA_TRNA_LIGASE_II"/>
    <property type="match status" value="1"/>
</dbReference>
<dbReference type="NCBIfam" id="TIGR00459">
    <property type="entry name" value="aspS_bact"/>
    <property type="match status" value="1"/>
</dbReference>
<feature type="binding site" evidence="7">
    <location>
        <position position="440"/>
    </location>
    <ligand>
        <name>L-aspartate</name>
        <dbReference type="ChEBI" id="CHEBI:29991"/>
    </ligand>
</feature>
<dbReference type="SUPFAM" id="SSF50249">
    <property type="entry name" value="Nucleic acid-binding proteins"/>
    <property type="match status" value="1"/>
</dbReference>
<gene>
    <name evidence="7 9" type="primary">aspS</name>
    <name evidence="9" type="ORF">BWY41_00345</name>
</gene>
<dbReference type="InterPro" id="IPR045864">
    <property type="entry name" value="aa-tRNA-synth_II/BPL/LPL"/>
</dbReference>
<dbReference type="GO" id="GO:0050560">
    <property type="term" value="F:aspartate-tRNA(Asn) ligase activity"/>
    <property type="evidence" value="ECO:0007669"/>
    <property type="project" value="UniProtKB-EC"/>
</dbReference>
<feature type="region of interest" description="Aspartate" evidence="7">
    <location>
        <begin position="198"/>
        <end position="201"/>
    </location>
</feature>
<dbReference type="InterPro" id="IPR002312">
    <property type="entry name" value="Asp/Asn-tRNA-synth_IIb"/>
</dbReference>
<comment type="function">
    <text evidence="7">Aspartyl-tRNA synthetase with relaxed tRNA specificity since it is able to aspartylate not only its cognate tRNA(Asp) but also tRNA(Asn). Reaction proceeds in two steps: L-aspartate is first activated by ATP to form Asp-AMP and then transferred to the acceptor end of tRNA(Asp/Asn).</text>
</comment>
<dbReference type="GO" id="GO:0004815">
    <property type="term" value="F:aspartate-tRNA ligase activity"/>
    <property type="evidence" value="ECO:0007669"/>
    <property type="project" value="UniProtKB-UniRule"/>
</dbReference>
<dbReference type="PANTHER" id="PTHR22594">
    <property type="entry name" value="ASPARTYL/LYSYL-TRNA SYNTHETASE"/>
    <property type="match status" value="1"/>
</dbReference>
<dbReference type="InterPro" id="IPR047090">
    <property type="entry name" value="AspRS_core"/>
</dbReference>
<keyword evidence="7" id="KW-0963">Cytoplasm</keyword>
<evidence type="ECO:0000313" key="9">
    <source>
        <dbReference type="EMBL" id="OQA61116.1"/>
    </source>
</evidence>
<evidence type="ECO:0000256" key="2">
    <source>
        <dbReference type="ARBA" id="ARBA00022598"/>
    </source>
</evidence>
<dbReference type="Gene3D" id="3.30.1360.30">
    <property type="entry name" value="GAD-like domain"/>
    <property type="match status" value="1"/>
</dbReference>
<feature type="site" description="Important for tRNA non-discrimination" evidence="7">
    <location>
        <position position="82"/>
    </location>
</feature>
<dbReference type="GO" id="GO:0006422">
    <property type="term" value="P:aspartyl-tRNA aminoacylation"/>
    <property type="evidence" value="ECO:0007669"/>
    <property type="project" value="UniProtKB-UniRule"/>
</dbReference>
<comment type="subcellular location">
    <subcellularLocation>
        <location evidence="7">Cytoplasm</location>
    </subcellularLocation>
</comment>
<comment type="similarity">
    <text evidence="1 7">Belongs to the class-II aminoacyl-tRNA synthetase family. Type 1 subfamily.</text>
</comment>
<dbReference type="Proteomes" id="UP000485569">
    <property type="component" value="Unassembled WGS sequence"/>
</dbReference>
<sequence length="588" mass="67713">MLRTHNCGALRKEDIGEEVLLAGWVNRRRDHGGVIFIDLRDRWGLTQLVINSNQPEIYQSANAVKSEFVLQVKGIVRARPEGLANLKLPTGEIEVAVSEVKILSESKPLPFEIEEKNETDESLRLHYRYLDLRRTRMQKNLILRHQVCQSVRRYLSERQFIEVETPFLTKSTPEGARDFLVPSRLSEGNFYALPQSPQLFKQILMIAGYDRYFQIAKCFRDEDLRADRQPEFSQVDIEMSFVEREDIFELIETMMKKLFYEVLGIQLETPFPRMSYDEAMNCYGCDKPDLRISCTIDDLSLLLEDKIEVGSKSDSWNGLFLQEWKGFSRKKADLLSQMAKNAGVSLSYIKFAKEEGTSPLKNKISEQAWSKIIEKYPFQEDSLLLMAWGERPKVLTFLGNLRINLGEELNLIQNQFKFCWILDFPLFEWNAEENRWDSMHHPFTAPRLDQLDQLNIDPSQVKAQAYDIVLNGFEIGGGSIRIHRSDLQEKIFQLLNLSEGEIQQKFGYFIEALQYGCPPHGGIALGLDRIMMLMSGESSIRETMAFPKTQKGTCLMSGAPSPVSNDQLMVLGIQLREKKESKAIKEDS</sequence>
<accession>A0A1V5T2X9</accession>
<evidence type="ECO:0000256" key="6">
    <source>
        <dbReference type="ARBA" id="ARBA00023146"/>
    </source>
</evidence>
<feature type="binding site" evidence="7">
    <location>
        <position position="481"/>
    </location>
    <ligand>
        <name>L-aspartate</name>
        <dbReference type="ChEBI" id="CHEBI:29991"/>
    </ligand>
</feature>
<evidence type="ECO:0000256" key="3">
    <source>
        <dbReference type="ARBA" id="ARBA00022741"/>
    </source>
</evidence>
<evidence type="ECO:0000256" key="5">
    <source>
        <dbReference type="ARBA" id="ARBA00022917"/>
    </source>
</evidence>
<dbReference type="EMBL" id="MWBQ01000024">
    <property type="protein sequence ID" value="OQA61116.1"/>
    <property type="molecule type" value="Genomic_DNA"/>
</dbReference>
<evidence type="ECO:0000256" key="1">
    <source>
        <dbReference type="ARBA" id="ARBA00006303"/>
    </source>
</evidence>
<feature type="site" description="Important for tRNA non-discrimination" evidence="7">
    <location>
        <position position="31"/>
    </location>
</feature>
<evidence type="ECO:0000256" key="7">
    <source>
        <dbReference type="HAMAP-Rule" id="MF_00044"/>
    </source>
</evidence>
<feature type="binding site" evidence="7">
    <location>
        <position position="174"/>
    </location>
    <ligand>
        <name>L-aspartate</name>
        <dbReference type="ChEBI" id="CHEBI:29991"/>
    </ligand>
</feature>
<feature type="binding site" evidence="7">
    <location>
        <begin position="526"/>
        <end position="529"/>
    </location>
    <ligand>
        <name>ATP</name>
        <dbReference type="ChEBI" id="CHEBI:30616"/>
    </ligand>
</feature>
<dbReference type="Gene3D" id="2.40.50.140">
    <property type="entry name" value="Nucleic acid-binding proteins"/>
    <property type="match status" value="1"/>
</dbReference>
<name>A0A1V5T2X9_9BACT</name>
<reference evidence="9" key="1">
    <citation type="submission" date="2017-02" db="EMBL/GenBank/DDBJ databases">
        <title>Delving into the versatile metabolic prowess of the omnipresent phylum Bacteroidetes.</title>
        <authorList>
            <person name="Nobu M.K."/>
            <person name="Mei R."/>
            <person name="Narihiro T."/>
            <person name="Kuroda K."/>
            <person name="Liu W.-T."/>
        </authorList>
    </citation>
    <scope>NUCLEOTIDE SEQUENCE</scope>
    <source>
        <strain evidence="9">ADurb.Bin276</strain>
    </source>
</reference>
<dbReference type="InterPro" id="IPR004115">
    <property type="entry name" value="GAD-like_sf"/>
</dbReference>
<dbReference type="AlphaFoldDB" id="A0A1V5T2X9"/>
<comment type="catalytic activity">
    <reaction evidence="7">
        <text>tRNA(Asx) + L-aspartate + ATP = L-aspartyl-tRNA(Asx) + AMP + diphosphate</text>
        <dbReference type="Rhea" id="RHEA:18349"/>
        <dbReference type="Rhea" id="RHEA-COMP:9710"/>
        <dbReference type="Rhea" id="RHEA-COMP:9711"/>
        <dbReference type="ChEBI" id="CHEBI:29991"/>
        <dbReference type="ChEBI" id="CHEBI:30616"/>
        <dbReference type="ChEBI" id="CHEBI:33019"/>
        <dbReference type="ChEBI" id="CHEBI:78442"/>
        <dbReference type="ChEBI" id="CHEBI:78516"/>
        <dbReference type="ChEBI" id="CHEBI:456215"/>
        <dbReference type="EC" id="6.1.1.23"/>
    </reaction>
</comment>
<dbReference type="Gene3D" id="3.30.930.10">
    <property type="entry name" value="Bira Bifunctional Protein, Domain 2"/>
    <property type="match status" value="1"/>
</dbReference>
<dbReference type="NCBIfam" id="NF001750">
    <property type="entry name" value="PRK00476.1"/>
    <property type="match status" value="1"/>
</dbReference>
<keyword evidence="5 7" id="KW-0648">Protein biosynthesis</keyword>
<dbReference type="SUPFAM" id="SSF55681">
    <property type="entry name" value="Class II aaRS and biotin synthetases"/>
    <property type="match status" value="1"/>
</dbReference>
<dbReference type="GO" id="GO:0005737">
    <property type="term" value="C:cytoplasm"/>
    <property type="evidence" value="ECO:0007669"/>
    <property type="project" value="UniProtKB-SubCell"/>
</dbReference>
<dbReference type="CDD" id="cd00777">
    <property type="entry name" value="AspRS_core"/>
    <property type="match status" value="1"/>
</dbReference>
<dbReference type="Pfam" id="PF01336">
    <property type="entry name" value="tRNA_anti-codon"/>
    <property type="match status" value="1"/>
</dbReference>
<keyword evidence="4 7" id="KW-0067">ATP-binding</keyword>
<organism evidence="9">
    <name type="scientific">Candidatus Atribacter allofermentans</name>
    <dbReference type="NCBI Taxonomy" id="1852833"/>
    <lineage>
        <taxon>Bacteria</taxon>
        <taxon>Pseudomonadati</taxon>
        <taxon>Atribacterota</taxon>
        <taxon>Atribacteria</taxon>
        <taxon>Atribacterales</taxon>
        <taxon>Atribacteraceae</taxon>
        <taxon>Atribacter</taxon>
    </lineage>
</organism>
<dbReference type="InterPro" id="IPR004364">
    <property type="entry name" value="Aa-tRNA-synt_II"/>
</dbReference>
<evidence type="ECO:0000259" key="8">
    <source>
        <dbReference type="PROSITE" id="PS50862"/>
    </source>
</evidence>
<feature type="binding site" evidence="7">
    <location>
        <position position="474"/>
    </location>
    <ligand>
        <name>ATP</name>
        <dbReference type="ChEBI" id="CHEBI:30616"/>
    </ligand>
</feature>
<feature type="binding site" evidence="7">
    <location>
        <position position="220"/>
    </location>
    <ligand>
        <name>L-aspartate</name>
        <dbReference type="ChEBI" id="CHEBI:29991"/>
    </ligand>
</feature>
<comment type="caution">
    <text evidence="9">The sequence shown here is derived from an EMBL/GenBank/DDBJ whole genome shotgun (WGS) entry which is preliminary data.</text>
</comment>
<dbReference type="EC" id="6.1.1.23" evidence="7"/>
<evidence type="ECO:0000256" key="4">
    <source>
        <dbReference type="ARBA" id="ARBA00022840"/>
    </source>
</evidence>
<dbReference type="InterPro" id="IPR047089">
    <property type="entry name" value="Asp-tRNA-ligase_1_N"/>
</dbReference>
<feature type="domain" description="Aminoacyl-transfer RNA synthetases class-II family profile" evidence="8">
    <location>
        <begin position="143"/>
        <end position="547"/>
    </location>
</feature>
<dbReference type="InterPro" id="IPR012340">
    <property type="entry name" value="NA-bd_OB-fold"/>
</dbReference>
<keyword evidence="3 7" id="KW-0547">Nucleotide-binding</keyword>
<dbReference type="InterPro" id="IPR004365">
    <property type="entry name" value="NA-bd_OB_tRNA"/>
</dbReference>
<protein>
    <recommendedName>
        <fullName evidence="7">Aspartate--tRNA(Asp/Asn) ligase</fullName>
        <ecNumber evidence="7">6.1.1.23</ecNumber>
    </recommendedName>
    <alternativeName>
        <fullName evidence="7">Aspartyl-tRNA synthetase</fullName>
        <shortName evidence="7">AspRS</shortName>
    </alternativeName>
    <alternativeName>
        <fullName evidence="7">Non-discriminating aspartyl-tRNA synthetase</fullName>
        <shortName evidence="7">ND-AspRS</shortName>
    </alternativeName>
</protein>
<dbReference type="CDD" id="cd04317">
    <property type="entry name" value="EcAspRS_like_N"/>
    <property type="match status" value="1"/>
</dbReference>
<keyword evidence="2 7" id="KW-0436">Ligase</keyword>
<comment type="subunit">
    <text evidence="7">Homodimer.</text>
</comment>
<dbReference type="GO" id="GO:0005524">
    <property type="term" value="F:ATP binding"/>
    <property type="evidence" value="ECO:0007669"/>
    <property type="project" value="UniProtKB-UniRule"/>
</dbReference>